<comment type="similarity">
    <text evidence="1">Belongs to the IUNH family.</text>
</comment>
<accession>A0A1Y1UL21</accession>
<organism evidence="5 6">
    <name type="scientific">Kockovaella imperatae</name>
    <dbReference type="NCBI Taxonomy" id="4999"/>
    <lineage>
        <taxon>Eukaryota</taxon>
        <taxon>Fungi</taxon>
        <taxon>Dikarya</taxon>
        <taxon>Basidiomycota</taxon>
        <taxon>Agaricomycotina</taxon>
        <taxon>Tremellomycetes</taxon>
        <taxon>Tremellales</taxon>
        <taxon>Cuniculitremaceae</taxon>
        <taxon>Kockovaella</taxon>
    </lineage>
</organism>
<proteinExistence type="inferred from homology"/>
<dbReference type="Gene3D" id="3.90.245.10">
    <property type="entry name" value="Ribonucleoside hydrolase-like"/>
    <property type="match status" value="1"/>
</dbReference>
<dbReference type="RefSeq" id="XP_021872604.1">
    <property type="nucleotide sequence ID" value="XM_022013775.1"/>
</dbReference>
<dbReference type="Pfam" id="PF01156">
    <property type="entry name" value="IU_nuc_hydro"/>
    <property type="match status" value="1"/>
</dbReference>
<dbReference type="EMBL" id="NBSH01000004">
    <property type="protein sequence ID" value="ORX38682.1"/>
    <property type="molecule type" value="Genomic_DNA"/>
</dbReference>
<evidence type="ECO:0000256" key="1">
    <source>
        <dbReference type="ARBA" id="ARBA00009176"/>
    </source>
</evidence>
<dbReference type="Proteomes" id="UP000193218">
    <property type="component" value="Unassembled WGS sequence"/>
</dbReference>
<dbReference type="InterPro" id="IPR023186">
    <property type="entry name" value="IUNH"/>
</dbReference>
<keyword evidence="6" id="KW-1185">Reference proteome</keyword>
<dbReference type="GO" id="GO:0006152">
    <property type="term" value="P:purine nucleoside catabolic process"/>
    <property type="evidence" value="ECO:0007669"/>
    <property type="project" value="TreeGrafter"/>
</dbReference>
<dbReference type="AlphaFoldDB" id="A0A1Y1UL21"/>
<keyword evidence="2 5" id="KW-0378">Hydrolase</keyword>
<dbReference type="InterPro" id="IPR036452">
    <property type="entry name" value="Ribo_hydro-like"/>
</dbReference>
<dbReference type="STRING" id="4999.A0A1Y1UL21"/>
<dbReference type="GO" id="GO:0005829">
    <property type="term" value="C:cytosol"/>
    <property type="evidence" value="ECO:0007669"/>
    <property type="project" value="TreeGrafter"/>
</dbReference>
<evidence type="ECO:0000259" key="4">
    <source>
        <dbReference type="Pfam" id="PF01156"/>
    </source>
</evidence>
<dbReference type="PANTHER" id="PTHR12304:SF56">
    <property type="entry name" value="HYDROLASE, PUTATIVE (AFU_ORTHOLOGUE AFUA_1G11790)-RELATED"/>
    <property type="match status" value="1"/>
</dbReference>
<sequence>MAPQKIIIDTDPGVDDVLAILMALASPEVDVSLISIVFGNTHAPGAHSNLLKIYHLLAQEVAAVPAAAARYHRLEGQTKTRLALGDDSPIGGEKAVAAYFHGLDGLSNISETHPEFTPPPLDPGAVHAHLDILKTPAHEVILETLKSEPEGTVTIVALGPLTNIAHAYQADPVTLARVHSVVWMGGALDHPGNTSPVAEFNCFADPYAATIIMEACKAGEIKLVIAPLDITTPHTIPFSDLIDPSIGIPPSDSSGQSSKLSPPGPLKTFISHMLSRVRGLHVSFGLPDAMEMHDPLAVWYALSNASRAPLDTAEGWHLRPRDFKVERKGEFTRGMCVVDRRGTTEDQGENRAFDLAKEHNANKTEASAVDNGERDRDGSKIVKAGHLPMVIVKTPGKEVLRSLLLDRVFGQTV</sequence>
<dbReference type="InParanoid" id="A0A1Y1UL21"/>
<feature type="domain" description="Inosine/uridine-preferring nucleoside hydrolase" evidence="4">
    <location>
        <begin position="6"/>
        <end position="349"/>
    </location>
</feature>
<dbReference type="PANTHER" id="PTHR12304">
    <property type="entry name" value="INOSINE-URIDINE PREFERRING NUCLEOSIDE HYDROLASE"/>
    <property type="match status" value="1"/>
</dbReference>
<dbReference type="InterPro" id="IPR001910">
    <property type="entry name" value="Inosine/uridine_hydrolase_dom"/>
</dbReference>
<dbReference type="SUPFAM" id="SSF53590">
    <property type="entry name" value="Nucleoside hydrolase"/>
    <property type="match status" value="1"/>
</dbReference>
<dbReference type="GO" id="GO:0008477">
    <property type="term" value="F:purine nucleosidase activity"/>
    <property type="evidence" value="ECO:0007669"/>
    <property type="project" value="TreeGrafter"/>
</dbReference>
<evidence type="ECO:0000256" key="3">
    <source>
        <dbReference type="ARBA" id="ARBA00023295"/>
    </source>
</evidence>
<comment type="caution">
    <text evidence="5">The sequence shown here is derived from an EMBL/GenBank/DDBJ whole genome shotgun (WGS) entry which is preliminary data.</text>
</comment>
<dbReference type="FunCoup" id="A0A1Y1UL21">
    <property type="interactions" value="258"/>
</dbReference>
<reference evidence="5 6" key="1">
    <citation type="submission" date="2017-03" db="EMBL/GenBank/DDBJ databases">
        <title>Widespread Adenine N6-methylation of Active Genes in Fungi.</title>
        <authorList>
            <consortium name="DOE Joint Genome Institute"/>
            <person name="Mondo S.J."/>
            <person name="Dannebaum R.O."/>
            <person name="Kuo R.C."/>
            <person name="Louie K.B."/>
            <person name="Bewick A.J."/>
            <person name="Labutti K."/>
            <person name="Haridas S."/>
            <person name="Kuo A."/>
            <person name="Salamov A."/>
            <person name="Ahrendt S.R."/>
            <person name="Lau R."/>
            <person name="Bowen B.P."/>
            <person name="Lipzen A."/>
            <person name="Sullivan W."/>
            <person name="Andreopoulos W.B."/>
            <person name="Clum A."/>
            <person name="Lindquist E."/>
            <person name="Daum C."/>
            <person name="Northen T.R."/>
            <person name="Ramamoorthy G."/>
            <person name="Schmitz R.J."/>
            <person name="Gryganskyi A."/>
            <person name="Culley D."/>
            <person name="Magnuson J."/>
            <person name="James T.Y."/>
            <person name="O'Malley M.A."/>
            <person name="Stajich J.E."/>
            <person name="Spatafora J.W."/>
            <person name="Visel A."/>
            <person name="Grigoriev I.V."/>
        </authorList>
    </citation>
    <scope>NUCLEOTIDE SEQUENCE [LARGE SCALE GENOMIC DNA]</scope>
    <source>
        <strain evidence="5 6">NRRL Y-17943</strain>
    </source>
</reference>
<evidence type="ECO:0000256" key="2">
    <source>
        <dbReference type="ARBA" id="ARBA00022801"/>
    </source>
</evidence>
<dbReference type="OrthoDB" id="5783963at2759"/>
<dbReference type="GeneID" id="33555583"/>
<evidence type="ECO:0000313" key="5">
    <source>
        <dbReference type="EMBL" id="ORX38682.1"/>
    </source>
</evidence>
<protein>
    <submittedName>
        <fullName evidence="5">Putative hydrolase</fullName>
    </submittedName>
</protein>
<gene>
    <name evidence="5" type="ORF">BD324DRAFT_589176</name>
</gene>
<keyword evidence="3" id="KW-0326">Glycosidase</keyword>
<name>A0A1Y1UL21_9TREE</name>
<evidence type="ECO:0000313" key="6">
    <source>
        <dbReference type="Proteomes" id="UP000193218"/>
    </source>
</evidence>